<dbReference type="EMBL" id="ML977314">
    <property type="protein sequence ID" value="KAF2120060.1"/>
    <property type="molecule type" value="Genomic_DNA"/>
</dbReference>
<feature type="region of interest" description="Disordered" evidence="1">
    <location>
        <begin position="570"/>
        <end position="654"/>
    </location>
</feature>
<sequence>MLESSSFILREASYLHVEFAPSWKEFFEKPKQFCITVDCGTRAVAVSTGGGSPVPRFSEANWPISRNLSAESERLSGLLEQAKVRPNPKEPSSWFVPIHETRRVLDEDALRVLFQTRTHAMVDDSRMKAAIQRAQRNFLLAFATLMYCSESATPNKLERACDQLLQGQEPDIPTDVQLPLGEEDARSSFGKLGLECQNHFCVIVLREDEDRDMPDRTVRVPFAKAPEEIPGGKGASGRVSKVVIARGHWMRDELSPNNKEKTLAQKVFRNEGQGNAEKFHRELRNLKELAKAQTIHKNVMFRLGSLKTQDEFSIFYPLAKCDLARYLLNSEYSHHAPNGDTEKTLKLLTKATHLVDGLQWLHNPRPGHSIFHLDIKPNNILVVEEDGKQTWKLHDFDLAHPKERSTSIKSEDEFSSEFIKQEPRTFRAPEVFEFGRVGHKSDVWSIACILLQVFCFSNGGTQEVNDFDESRQRTPNTDGTTNTDESDRIVDYFYDDVEKLGTFKGLHRAVTERIDRLKREAKHRSDEESIYIDRVLNYFVHNIFVTKGDRDNSRQLRKSMSYALDEFREAWKGPPGRRDSTNPTESRLSSHTPPVYHQSQQEFHSDHAVKYTNSSRIRQDSSSSSSLETIPGTQRSQSIPQTGNPTSADYNPPSDFSLFQLPEFIFSRGPSSTSVPNRETDNISPITNPPIERTASTPASCTTLCKVIWARGQWEGTPPDARCSDLERLLRGPDRRDLNSNCPNCDRAPLISATRLRSEPILETMLRTPGEPSIELEVQSPSGLTPLIECYKPECNFPKGAISLLKAGAKFVEDDYKFYGSKMTPDFRRRFQPNSKSWRKKHVLRYGLEILFVQSRLEESRGTTHGIRK</sequence>
<dbReference type="GO" id="GO:0005634">
    <property type="term" value="C:nucleus"/>
    <property type="evidence" value="ECO:0007669"/>
    <property type="project" value="TreeGrafter"/>
</dbReference>
<evidence type="ECO:0000259" key="2">
    <source>
        <dbReference type="PROSITE" id="PS50011"/>
    </source>
</evidence>
<dbReference type="AlphaFoldDB" id="A0A6A5ZK71"/>
<dbReference type="InterPro" id="IPR000719">
    <property type="entry name" value="Prot_kinase_dom"/>
</dbReference>
<feature type="compositionally biased region" description="Polar residues" evidence="1">
    <location>
        <begin position="581"/>
        <end position="602"/>
    </location>
</feature>
<organism evidence="3 4">
    <name type="scientific">Lophiotrema nucula</name>
    <dbReference type="NCBI Taxonomy" id="690887"/>
    <lineage>
        <taxon>Eukaryota</taxon>
        <taxon>Fungi</taxon>
        <taxon>Dikarya</taxon>
        <taxon>Ascomycota</taxon>
        <taxon>Pezizomycotina</taxon>
        <taxon>Dothideomycetes</taxon>
        <taxon>Pleosporomycetidae</taxon>
        <taxon>Pleosporales</taxon>
        <taxon>Lophiotremataceae</taxon>
        <taxon>Lophiotrema</taxon>
    </lineage>
</organism>
<dbReference type="GO" id="GO:0005524">
    <property type="term" value="F:ATP binding"/>
    <property type="evidence" value="ECO:0007669"/>
    <property type="project" value="InterPro"/>
</dbReference>
<feature type="compositionally biased region" description="Polar residues" evidence="1">
    <location>
        <begin position="627"/>
        <end position="649"/>
    </location>
</feature>
<evidence type="ECO:0000313" key="3">
    <source>
        <dbReference type="EMBL" id="KAF2120060.1"/>
    </source>
</evidence>
<dbReference type="GO" id="GO:0044773">
    <property type="term" value="P:mitotic DNA damage checkpoint signaling"/>
    <property type="evidence" value="ECO:0007669"/>
    <property type="project" value="TreeGrafter"/>
</dbReference>
<dbReference type="SMART" id="SM00220">
    <property type="entry name" value="S_TKc"/>
    <property type="match status" value="1"/>
</dbReference>
<name>A0A6A5ZK71_9PLEO</name>
<dbReference type="PROSITE" id="PS00108">
    <property type="entry name" value="PROTEIN_KINASE_ST"/>
    <property type="match status" value="1"/>
</dbReference>
<accession>A0A6A5ZK71</accession>
<feature type="region of interest" description="Disordered" evidence="1">
    <location>
        <begin position="668"/>
        <end position="695"/>
    </location>
</feature>
<feature type="compositionally biased region" description="Low complexity" evidence="1">
    <location>
        <begin position="614"/>
        <end position="626"/>
    </location>
</feature>
<evidence type="ECO:0000313" key="4">
    <source>
        <dbReference type="Proteomes" id="UP000799770"/>
    </source>
</evidence>
<keyword evidence="4" id="KW-1185">Reference proteome</keyword>
<dbReference type="PANTHER" id="PTHR44167">
    <property type="entry name" value="OVARIAN-SPECIFIC SERINE/THREONINE-PROTEIN KINASE LOK-RELATED"/>
    <property type="match status" value="1"/>
</dbReference>
<dbReference type="GO" id="GO:0004674">
    <property type="term" value="F:protein serine/threonine kinase activity"/>
    <property type="evidence" value="ECO:0007669"/>
    <property type="project" value="TreeGrafter"/>
</dbReference>
<dbReference type="SUPFAM" id="SSF56112">
    <property type="entry name" value="Protein kinase-like (PK-like)"/>
    <property type="match status" value="1"/>
</dbReference>
<dbReference type="InterPro" id="IPR008271">
    <property type="entry name" value="Ser/Thr_kinase_AS"/>
</dbReference>
<dbReference type="OrthoDB" id="3790807at2759"/>
<feature type="compositionally biased region" description="Basic and acidic residues" evidence="1">
    <location>
        <begin position="570"/>
        <end position="580"/>
    </location>
</feature>
<reference evidence="3" key="1">
    <citation type="journal article" date="2020" name="Stud. Mycol.">
        <title>101 Dothideomycetes genomes: a test case for predicting lifestyles and emergence of pathogens.</title>
        <authorList>
            <person name="Haridas S."/>
            <person name="Albert R."/>
            <person name="Binder M."/>
            <person name="Bloem J."/>
            <person name="Labutti K."/>
            <person name="Salamov A."/>
            <person name="Andreopoulos B."/>
            <person name="Baker S."/>
            <person name="Barry K."/>
            <person name="Bills G."/>
            <person name="Bluhm B."/>
            <person name="Cannon C."/>
            <person name="Castanera R."/>
            <person name="Culley D."/>
            <person name="Daum C."/>
            <person name="Ezra D."/>
            <person name="Gonzalez J."/>
            <person name="Henrissat B."/>
            <person name="Kuo A."/>
            <person name="Liang C."/>
            <person name="Lipzen A."/>
            <person name="Lutzoni F."/>
            <person name="Magnuson J."/>
            <person name="Mondo S."/>
            <person name="Nolan M."/>
            <person name="Ohm R."/>
            <person name="Pangilinan J."/>
            <person name="Park H.-J."/>
            <person name="Ramirez L."/>
            <person name="Alfaro M."/>
            <person name="Sun H."/>
            <person name="Tritt A."/>
            <person name="Yoshinaga Y."/>
            <person name="Zwiers L.-H."/>
            <person name="Turgeon B."/>
            <person name="Goodwin S."/>
            <person name="Spatafora J."/>
            <person name="Crous P."/>
            <person name="Grigoriev I."/>
        </authorList>
    </citation>
    <scope>NUCLEOTIDE SEQUENCE</scope>
    <source>
        <strain evidence="3">CBS 627.86</strain>
    </source>
</reference>
<dbReference type="PROSITE" id="PS50011">
    <property type="entry name" value="PROTEIN_KINASE_DOM"/>
    <property type="match status" value="1"/>
</dbReference>
<dbReference type="GO" id="GO:0005737">
    <property type="term" value="C:cytoplasm"/>
    <property type="evidence" value="ECO:0007669"/>
    <property type="project" value="TreeGrafter"/>
</dbReference>
<evidence type="ECO:0000256" key="1">
    <source>
        <dbReference type="SAM" id="MobiDB-lite"/>
    </source>
</evidence>
<feature type="compositionally biased region" description="Polar residues" evidence="1">
    <location>
        <begin position="669"/>
        <end position="686"/>
    </location>
</feature>
<dbReference type="Proteomes" id="UP000799770">
    <property type="component" value="Unassembled WGS sequence"/>
</dbReference>
<dbReference type="PANTHER" id="PTHR44167:SF25">
    <property type="entry name" value="PROTEIN KINASE DOMAIN CONTAINING PROTEIN"/>
    <property type="match status" value="1"/>
</dbReference>
<dbReference type="CDD" id="cd00180">
    <property type="entry name" value="PKc"/>
    <property type="match status" value="1"/>
</dbReference>
<feature type="domain" description="Protein kinase" evidence="2">
    <location>
        <begin position="225"/>
        <end position="544"/>
    </location>
</feature>
<proteinExistence type="predicted"/>
<gene>
    <name evidence="3" type="ORF">BDV96DRAFT_595653</name>
</gene>
<feature type="compositionally biased region" description="Polar residues" evidence="1">
    <location>
        <begin position="473"/>
        <end position="483"/>
    </location>
</feature>
<dbReference type="Gene3D" id="1.10.510.10">
    <property type="entry name" value="Transferase(Phosphotransferase) domain 1"/>
    <property type="match status" value="1"/>
</dbReference>
<protein>
    <recommendedName>
        <fullName evidence="2">Protein kinase domain-containing protein</fullName>
    </recommendedName>
</protein>
<dbReference type="InterPro" id="IPR011009">
    <property type="entry name" value="Kinase-like_dom_sf"/>
</dbReference>
<feature type="region of interest" description="Disordered" evidence="1">
    <location>
        <begin position="465"/>
        <end position="485"/>
    </location>
</feature>
<dbReference type="Pfam" id="PF00069">
    <property type="entry name" value="Pkinase"/>
    <property type="match status" value="1"/>
</dbReference>